<dbReference type="Gene3D" id="1.20.1250.20">
    <property type="entry name" value="MFS general substrate transporter like domains"/>
    <property type="match status" value="1"/>
</dbReference>
<comment type="caution">
    <text evidence="8">The sequence shown here is derived from an EMBL/GenBank/DDBJ whole genome shotgun (WGS) entry which is preliminary data.</text>
</comment>
<dbReference type="PANTHER" id="PTHR23501">
    <property type="entry name" value="MAJOR FACILITATOR SUPERFAMILY"/>
    <property type="match status" value="1"/>
</dbReference>
<evidence type="ECO:0000256" key="1">
    <source>
        <dbReference type="ARBA" id="ARBA00004141"/>
    </source>
</evidence>
<evidence type="ECO:0000256" key="5">
    <source>
        <dbReference type="ARBA" id="ARBA00023136"/>
    </source>
</evidence>
<feature type="region of interest" description="Disordered" evidence="6">
    <location>
        <begin position="1"/>
        <end position="45"/>
    </location>
</feature>
<feature type="transmembrane region" description="Helical" evidence="7">
    <location>
        <begin position="521"/>
        <end position="542"/>
    </location>
</feature>
<gene>
    <name evidence="8" type="ORF">KXV57_008360</name>
</gene>
<name>A0A229XXM0_ASPFM</name>
<feature type="transmembrane region" description="Helical" evidence="7">
    <location>
        <begin position="357"/>
        <end position="376"/>
    </location>
</feature>
<feature type="transmembrane region" description="Helical" evidence="7">
    <location>
        <begin position="283"/>
        <end position="304"/>
    </location>
</feature>
<sequence length="564" mass="60372">MTESESLGSPEKGDPTANLSDINNTQRSETGDDEEIKRAKSDQDDAYQEQSTTKVVLLLVSIMMTMFLVALDRTIISTAIPQITNEFDSLSDVGWYGSAYLLTCCAFQLLFGKIYTFYPVKAVMLSSILLFEVGSVVCGAAPNSTAFIVGRALAGIAAAGIFAGSVVCIVYAVPLEKRPKIQGLFGAVFGLASIVGPLVGGAFTSHVTWRWCFYINLPCGGLAMAAIPFCLKVPDRNTTKVTWTEKLKQLDVPGMCCLVPGVVCLVLALQWGGQKYDWNNSRIIVLLTLMGVLLLGFVAVQILLTRTATIPLRIFSRRSIFAGVWATICIGASQYVFIYFLPIWFQSIKGVSAVDSGLRLLPLMLSMVAASILSGVTTQKVGYYTPLAIIGSCIMAIGAGLLTTLQIHTGHGKWIGYQILYGFGMGMCFQQPNLAAQTVLPTKDVPVGIAVMFFSQLLGAAAFVPVGENVLANQLMMRLSGIPGIDSDIVTSGGATSLLSLVPSDLRGTVLTAYNEALRKVFQIGLIVACLTILGTASFEWVSIRKKSEASSGVGNGHAPKEEQ</sequence>
<dbReference type="GO" id="GO:0022857">
    <property type="term" value="F:transmembrane transporter activity"/>
    <property type="evidence" value="ECO:0007669"/>
    <property type="project" value="InterPro"/>
</dbReference>
<proteinExistence type="inferred from homology"/>
<feature type="compositionally biased region" description="Polar residues" evidence="6">
    <location>
        <begin position="17"/>
        <end position="28"/>
    </location>
</feature>
<feature type="transmembrane region" description="Helical" evidence="7">
    <location>
        <begin position="123"/>
        <end position="142"/>
    </location>
</feature>
<keyword evidence="3 7" id="KW-0812">Transmembrane</keyword>
<evidence type="ECO:0000313" key="9">
    <source>
        <dbReference type="Proteomes" id="UP000813423"/>
    </source>
</evidence>
<dbReference type="CDD" id="cd17502">
    <property type="entry name" value="MFS_Azr1_MDR_like"/>
    <property type="match status" value="1"/>
</dbReference>
<evidence type="ECO:0000256" key="4">
    <source>
        <dbReference type="ARBA" id="ARBA00022989"/>
    </source>
</evidence>
<dbReference type="Gene3D" id="1.20.1720.10">
    <property type="entry name" value="Multidrug resistance protein D"/>
    <property type="match status" value="1"/>
</dbReference>
<dbReference type="InterPro" id="IPR036259">
    <property type="entry name" value="MFS_trans_sf"/>
</dbReference>
<feature type="transmembrane region" description="Helical" evidence="7">
    <location>
        <begin position="383"/>
        <end position="402"/>
    </location>
</feature>
<feature type="transmembrane region" description="Helical" evidence="7">
    <location>
        <begin position="93"/>
        <end position="111"/>
    </location>
</feature>
<feature type="transmembrane region" description="Helical" evidence="7">
    <location>
        <begin position="184"/>
        <end position="207"/>
    </location>
</feature>
<accession>A0A229XXM0</accession>
<dbReference type="InterPro" id="IPR011701">
    <property type="entry name" value="MFS"/>
</dbReference>
<feature type="transmembrane region" description="Helical" evidence="7">
    <location>
        <begin position="414"/>
        <end position="435"/>
    </location>
</feature>
<keyword evidence="5 7" id="KW-0472">Membrane</keyword>
<evidence type="ECO:0000256" key="7">
    <source>
        <dbReference type="SAM" id="Phobius"/>
    </source>
</evidence>
<dbReference type="EMBL" id="JAIBSC010000073">
    <property type="protein sequence ID" value="KAH1900761.1"/>
    <property type="molecule type" value="Genomic_DNA"/>
</dbReference>
<comment type="subcellular location">
    <subcellularLocation>
        <location evidence="1">Membrane</location>
        <topology evidence="1">Multi-pass membrane protein</topology>
    </subcellularLocation>
</comment>
<keyword evidence="4 7" id="KW-1133">Transmembrane helix</keyword>
<reference evidence="8" key="1">
    <citation type="submission" date="2021-08" db="EMBL/GenBank/DDBJ databases">
        <title>Global Aspergillus fumigatus from environmental and clinical sources.</title>
        <authorList>
            <person name="Barber A."/>
            <person name="Sae-Ong T."/>
        </authorList>
    </citation>
    <scope>NUCLEOTIDE SEQUENCE</scope>
    <source>
        <strain evidence="8">NRZ-2016-071</strain>
    </source>
</reference>
<dbReference type="Pfam" id="PF07690">
    <property type="entry name" value="MFS_1"/>
    <property type="match status" value="1"/>
</dbReference>
<protein>
    <submittedName>
        <fullName evidence="8">Uncharacterized protein</fullName>
    </submittedName>
</protein>
<feature type="transmembrane region" description="Helical" evidence="7">
    <location>
        <begin position="447"/>
        <end position="467"/>
    </location>
</feature>
<organism evidence="8 9">
    <name type="scientific">Aspergillus fumigatus</name>
    <name type="common">Neosartorya fumigata</name>
    <dbReference type="NCBI Taxonomy" id="746128"/>
    <lineage>
        <taxon>Eukaryota</taxon>
        <taxon>Fungi</taxon>
        <taxon>Dikarya</taxon>
        <taxon>Ascomycota</taxon>
        <taxon>Pezizomycotina</taxon>
        <taxon>Eurotiomycetes</taxon>
        <taxon>Eurotiomycetidae</taxon>
        <taxon>Eurotiales</taxon>
        <taxon>Aspergillaceae</taxon>
        <taxon>Aspergillus</taxon>
        <taxon>Aspergillus subgen. Fumigati</taxon>
    </lineage>
</organism>
<dbReference type="FunFam" id="1.20.1720.10:FF:000012">
    <property type="entry name" value="MFS toxin efflux pump (AflT)"/>
    <property type="match status" value="1"/>
</dbReference>
<feature type="transmembrane region" description="Helical" evidence="7">
    <location>
        <begin position="55"/>
        <end position="81"/>
    </location>
</feature>
<dbReference type="GO" id="GO:0005886">
    <property type="term" value="C:plasma membrane"/>
    <property type="evidence" value="ECO:0007669"/>
    <property type="project" value="TreeGrafter"/>
</dbReference>
<feature type="transmembrane region" description="Helical" evidence="7">
    <location>
        <begin position="213"/>
        <end position="231"/>
    </location>
</feature>
<dbReference type="SUPFAM" id="SSF103473">
    <property type="entry name" value="MFS general substrate transporter"/>
    <property type="match status" value="1"/>
</dbReference>
<dbReference type="InterPro" id="IPR020846">
    <property type="entry name" value="MFS_dom"/>
</dbReference>
<evidence type="ECO:0000313" key="8">
    <source>
        <dbReference type="EMBL" id="KAH1900761.1"/>
    </source>
</evidence>
<feature type="transmembrane region" description="Helical" evidence="7">
    <location>
        <begin position="148"/>
        <end position="172"/>
    </location>
</feature>
<evidence type="ECO:0000256" key="3">
    <source>
        <dbReference type="ARBA" id="ARBA00022692"/>
    </source>
</evidence>
<feature type="transmembrane region" description="Helical" evidence="7">
    <location>
        <begin position="252"/>
        <end position="271"/>
    </location>
</feature>
<dbReference type="AlphaFoldDB" id="A0A229XXM0"/>
<evidence type="ECO:0000256" key="2">
    <source>
        <dbReference type="ARBA" id="ARBA00007520"/>
    </source>
</evidence>
<evidence type="ECO:0000256" key="6">
    <source>
        <dbReference type="SAM" id="MobiDB-lite"/>
    </source>
</evidence>
<dbReference type="Proteomes" id="UP000813423">
    <property type="component" value="Unassembled WGS sequence"/>
</dbReference>
<dbReference type="FunFam" id="1.20.1250.20:FF:000196">
    <property type="entry name" value="MFS toxin efflux pump (AflT)"/>
    <property type="match status" value="1"/>
</dbReference>
<dbReference type="PANTHER" id="PTHR23501:SF153">
    <property type="entry name" value="AFLATOXIN EFFLUX PUMP, PUTATIVE-RELATED"/>
    <property type="match status" value="1"/>
</dbReference>
<feature type="transmembrane region" description="Helical" evidence="7">
    <location>
        <begin position="324"/>
        <end position="345"/>
    </location>
</feature>
<comment type="similarity">
    <text evidence="2">Belongs to the major facilitator superfamily. TCR/Tet family.</text>
</comment>
<dbReference type="PROSITE" id="PS50850">
    <property type="entry name" value="MFS"/>
    <property type="match status" value="1"/>
</dbReference>